<keyword evidence="3" id="KW-1185">Reference proteome</keyword>
<feature type="region of interest" description="Disordered" evidence="1">
    <location>
        <begin position="102"/>
        <end position="125"/>
    </location>
</feature>
<evidence type="ECO:0000313" key="2">
    <source>
        <dbReference type="EMBL" id="MPC97351.1"/>
    </source>
</evidence>
<accession>A0A5B7JH03</accession>
<evidence type="ECO:0000256" key="1">
    <source>
        <dbReference type="SAM" id="MobiDB-lite"/>
    </source>
</evidence>
<gene>
    <name evidence="2" type="ORF">E2C01_092663</name>
</gene>
<name>A0A5B7JH03_PORTR</name>
<feature type="region of interest" description="Disordered" evidence="1">
    <location>
        <begin position="1"/>
        <end position="64"/>
    </location>
</feature>
<protein>
    <submittedName>
        <fullName evidence="2">Uncharacterized protein</fullName>
    </submittedName>
</protein>
<organism evidence="2 3">
    <name type="scientific">Portunus trituberculatus</name>
    <name type="common">Swimming crab</name>
    <name type="synonym">Neptunus trituberculatus</name>
    <dbReference type="NCBI Taxonomy" id="210409"/>
    <lineage>
        <taxon>Eukaryota</taxon>
        <taxon>Metazoa</taxon>
        <taxon>Ecdysozoa</taxon>
        <taxon>Arthropoda</taxon>
        <taxon>Crustacea</taxon>
        <taxon>Multicrustacea</taxon>
        <taxon>Malacostraca</taxon>
        <taxon>Eumalacostraca</taxon>
        <taxon>Eucarida</taxon>
        <taxon>Decapoda</taxon>
        <taxon>Pleocyemata</taxon>
        <taxon>Brachyura</taxon>
        <taxon>Eubrachyura</taxon>
        <taxon>Portunoidea</taxon>
        <taxon>Portunidae</taxon>
        <taxon>Portuninae</taxon>
        <taxon>Portunus</taxon>
    </lineage>
</organism>
<evidence type="ECO:0000313" key="3">
    <source>
        <dbReference type="Proteomes" id="UP000324222"/>
    </source>
</evidence>
<proteinExistence type="predicted"/>
<sequence length="188" mass="20019">MVTAMSSSGEESTGSSLGFPLGSRTSRNAHSQVRGGGSASGLPRPGSLQETKHSPGHGTLEPAGVNKLSTFPHLFPLQDATSWDIVLMALAELRDEVNKLKRNRLPPAPATSRVNEGASTSQGTQDIGSPVHIFAGFPDPICEAGALTEQHFSDSELYIMLRFLNLWIRSLRTLTNQVAALWSAVAQG</sequence>
<dbReference type="AlphaFoldDB" id="A0A5B7JH03"/>
<comment type="caution">
    <text evidence="2">The sequence shown here is derived from an EMBL/GenBank/DDBJ whole genome shotgun (WGS) entry which is preliminary data.</text>
</comment>
<reference evidence="2 3" key="1">
    <citation type="submission" date="2019-05" db="EMBL/GenBank/DDBJ databases">
        <title>Another draft genome of Portunus trituberculatus and its Hox gene families provides insights of decapod evolution.</title>
        <authorList>
            <person name="Jeong J.-H."/>
            <person name="Song I."/>
            <person name="Kim S."/>
            <person name="Choi T."/>
            <person name="Kim D."/>
            <person name="Ryu S."/>
            <person name="Kim W."/>
        </authorList>
    </citation>
    <scope>NUCLEOTIDE SEQUENCE [LARGE SCALE GENOMIC DNA]</scope>
    <source>
        <tissue evidence="2">Muscle</tissue>
    </source>
</reference>
<feature type="compositionally biased region" description="Low complexity" evidence="1">
    <location>
        <begin position="1"/>
        <end position="16"/>
    </location>
</feature>
<feature type="compositionally biased region" description="Polar residues" evidence="1">
    <location>
        <begin position="112"/>
        <end position="125"/>
    </location>
</feature>
<dbReference type="Proteomes" id="UP000324222">
    <property type="component" value="Unassembled WGS sequence"/>
</dbReference>
<dbReference type="EMBL" id="VSRR010109572">
    <property type="protein sequence ID" value="MPC97351.1"/>
    <property type="molecule type" value="Genomic_DNA"/>
</dbReference>
<dbReference type="OrthoDB" id="7701249at2759"/>